<keyword evidence="10" id="KW-1185">Reference proteome</keyword>
<dbReference type="AlphaFoldDB" id="G2Q6H6"/>
<dbReference type="Gene3D" id="1.20.1280.290">
    <property type="match status" value="2"/>
</dbReference>
<evidence type="ECO:0000256" key="8">
    <source>
        <dbReference type="SAM" id="Phobius"/>
    </source>
</evidence>
<dbReference type="GO" id="GO:0098852">
    <property type="term" value="C:lytic vacuole membrane"/>
    <property type="evidence" value="ECO:0007669"/>
    <property type="project" value="UniProtKB-ARBA"/>
</dbReference>
<comment type="similarity">
    <text evidence="5">Belongs to the laat-1 family.</text>
</comment>
<feature type="transmembrane region" description="Helical" evidence="8">
    <location>
        <begin position="353"/>
        <end position="374"/>
    </location>
</feature>
<comment type="catalytic activity">
    <reaction evidence="6">
        <text>L-histidine(out) + L-arginine(in) = L-histidine(in) + L-arginine(out)</text>
        <dbReference type="Rhea" id="RHEA:71063"/>
        <dbReference type="ChEBI" id="CHEBI:32682"/>
        <dbReference type="ChEBI" id="CHEBI:57595"/>
    </reaction>
</comment>
<feature type="transmembrane region" description="Helical" evidence="8">
    <location>
        <begin position="20"/>
        <end position="38"/>
    </location>
</feature>
<keyword evidence="2 8" id="KW-0812">Transmembrane</keyword>
<dbReference type="OrthoDB" id="8048523at2759"/>
<dbReference type="PANTHER" id="PTHR16201:SF44">
    <property type="entry name" value="SEVEN TRANSMEMBRANE PROTEIN 1"/>
    <property type="match status" value="1"/>
</dbReference>
<dbReference type="GO" id="GO:0015174">
    <property type="term" value="F:basic amino acid transmembrane transporter activity"/>
    <property type="evidence" value="ECO:0007669"/>
    <property type="project" value="UniProtKB-ARBA"/>
</dbReference>
<feature type="compositionally biased region" description="Low complexity" evidence="7">
    <location>
        <begin position="146"/>
        <end position="166"/>
    </location>
</feature>
<dbReference type="PANTHER" id="PTHR16201">
    <property type="entry name" value="SEVEN TRANSMEMBRANE PROTEIN 1-RELATED"/>
    <property type="match status" value="1"/>
</dbReference>
<organism evidence="9 10">
    <name type="scientific">Thermothelomyces thermophilus (strain ATCC 42464 / BCRC 31852 / DSM 1799)</name>
    <name type="common">Sporotrichum thermophile</name>
    <dbReference type="NCBI Taxonomy" id="573729"/>
    <lineage>
        <taxon>Eukaryota</taxon>
        <taxon>Fungi</taxon>
        <taxon>Dikarya</taxon>
        <taxon>Ascomycota</taxon>
        <taxon>Pezizomycotina</taxon>
        <taxon>Sordariomycetes</taxon>
        <taxon>Sordariomycetidae</taxon>
        <taxon>Sordariales</taxon>
        <taxon>Chaetomiaceae</taxon>
        <taxon>Thermothelomyces</taxon>
    </lineage>
</organism>
<feature type="transmembrane region" description="Helical" evidence="8">
    <location>
        <begin position="286"/>
        <end position="304"/>
    </location>
</feature>
<feature type="transmembrane region" description="Helical" evidence="8">
    <location>
        <begin position="320"/>
        <end position="341"/>
    </location>
</feature>
<keyword evidence="4 8" id="KW-0472">Membrane</keyword>
<keyword evidence="3 8" id="KW-1133">Transmembrane helix</keyword>
<evidence type="ECO:0000256" key="2">
    <source>
        <dbReference type="ARBA" id="ARBA00022692"/>
    </source>
</evidence>
<evidence type="ECO:0000256" key="4">
    <source>
        <dbReference type="ARBA" id="ARBA00023136"/>
    </source>
</evidence>
<dbReference type="eggNOG" id="KOG2913">
    <property type="taxonomic scope" value="Eukaryota"/>
</dbReference>
<evidence type="ECO:0000313" key="9">
    <source>
        <dbReference type="EMBL" id="AEO54748.1"/>
    </source>
</evidence>
<evidence type="ECO:0008006" key="11">
    <source>
        <dbReference type="Google" id="ProtNLM"/>
    </source>
</evidence>
<dbReference type="SMART" id="SM00679">
    <property type="entry name" value="CTNS"/>
    <property type="match status" value="2"/>
</dbReference>
<feature type="transmembrane region" description="Helical" evidence="8">
    <location>
        <begin position="84"/>
        <end position="103"/>
    </location>
</feature>
<sequence>MLPFIAAALETPYRPRLGEVLSGIFGSVSLTAWICLLLPQLITNYKTKSADALSMKFLLIWLLGDVSNLSGALFTSLAPSTIALASYFCVADLILISQCTYYNTINARRQARREAHLHHHHHHQHHHHHHHHHRHPRLSTDDEPGASASSAVADHHAAPTPTETDPLLPPSSATATAAGGATGDSHCRHHESLLNNRRGSTGSSSGGPLLSDPLVRIITSEDDDASGAGRTWLHNTVSLVAVWVMGAAGWYFSYRVAAWGADAGNGNEDLAAPVPGDGEEMMKEPVAVVGMVLGYASALCYLCARIPQIIKNYREKSCEGLALLFFLLSLTGNFTYGASVVSYSQERDYLVRALPWLLGSLGTMVEDCIIFVQFRIYSPKRQLKAGGAA</sequence>
<dbReference type="HOGENOM" id="CLU_019699_0_0_1"/>
<reference evidence="9 10" key="1">
    <citation type="journal article" date="2011" name="Nat. Biotechnol.">
        <title>Comparative genomic analysis of the thermophilic biomass-degrading fungi Myceliophthora thermophila and Thielavia terrestris.</title>
        <authorList>
            <person name="Berka R.M."/>
            <person name="Grigoriev I.V."/>
            <person name="Otillar R."/>
            <person name="Salamov A."/>
            <person name="Grimwood J."/>
            <person name="Reid I."/>
            <person name="Ishmael N."/>
            <person name="John T."/>
            <person name="Darmond C."/>
            <person name="Moisan M.-C."/>
            <person name="Henrissat B."/>
            <person name="Coutinho P.M."/>
            <person name="Lombard V."/>
            <person name="Natvig D.O."/>
            <person name="Lindquist E."/>
            <person name="Schmutz J."/>
            <person name="Lucas S."/>
            <person name="Harris P."/>
            <person name="Powlowski J."/>
            <person name="Bellemare A."/>
            <person name="Taylor D."/>
            <person name="Butler G."/>
            <person name="de Vries R.P."/>
            <person name="Allijn I.E."/>
            <person name="van den Brink J."/>
            <person name="Ushinsky S."/>
            <person name="Storms R."/>
            <person name="Powell A.J."/>
            <person name="Paulsen I.T."/>
            <person name="Elbourne L.D.H."/>
            <person name="Baker S.E."/>
            <person name="Magnuson J."/>
            <person name="LaBoissiere S."/>
            <person name="Clutterbuck A.J."/>
            <person name="Martinez D."/>
            <person name="Wogulis M."/>
            <person name="de Leon A.L."/>
            <person name="Rey M.W."/>
            <person name="Tsang A."/>
        </authorList>
    </citation>
    <scope>NUCLEOTIDE SEQUENCE [LARGE SCALE GENOMIC DNA]</scope>
    <source>
        <strain evidence="10">ATCC 42464 / BCRC 31852 / DSM 1799</strain>
    </source>
</reference>
<evidence type="ECO:0000313" key="10">
    <source>
        <dbReference type="Proteomes" id="UP000007322"/>
    </source>
</evidence>
<dbReference type="KEGG" id="mtm:MYCTH_2297686"/>
<evidence type="ECO:0000256" key="5">
    <source>
        <dbReference type="ARBA" id="ARBA00038039"/>
    </source>
</evidence>
<dbReference type="InterPro" id="IPR006603">
    <property type="entry name" value="PQ-loop_rpt"/>
</dbReference>
<comment type="subcellular location">
    <subcellularLocation>
        <location evidence="1">Membrane</location>
        <topology evidence="1">Multi-pass membrane protein</topology>
    </subcellularLocation>
</comment>
<feature type="compositionally biased region" description="Basic residues" evidence="7">
    <location>
        <begin position="112"/>
        <end position="137"/>
    </location>
</feature>
<dbReference type="InParanoid" id="G2Q6H6"/>
<dbReference type="FunFam" id="1.20.1280.290:FF:000009">
    <property type="entry name" value="PQ loop repeat family protein"/>
    <property type="match status" value="1"/>
</dbReference>
<feature type="transmembrane region" description="Helical" evidence="8">
    <location>
        <begin position="58"/>
        <end position="78"/>
    </location>
</feature>
<dbReference type="InterPro" id="IPR051415">
    <property type="entry name" value="LAAT-1"/>
</dbReference>
<dbReference type="VEuPathDB" id="FungiDB:MYCTH_2297686"/>
<dbReference type="EMBL" id="CP003002">
    <property type="protein sequence ID" value="AEO54748.1"/>
    <property type="molecule type" value="Genomic_DNA"/>
</dbReference>
<dbReference type="Pfam" id="PF04193">
    <property type="entry name" value="PQ-loop"/>
    <property type="match status" value="2"/>
</dbReference>
<dbReference type="FunFam" id="1.20.1280.290:FF:000012">
    <property type="entry name" value="Vacuolar membrane PQ loop repeat protein"/>
    <property type="match status" value="1"/>
</dbReference>
<evidence type="ECO:0000256" key="3">
    <source>
        <dbReference type="ARBA" id="ARBA00022989"/>
    </source>
</evidence>
<dbReference type="Proteomes" id="UP000007322">
    <property type="component" value="Chromosome 1"/>
</dbReference>
<feature type="transmembrane region" description="Helical" evidence="8">
    <location>
        <begin position="232"/>
        <end position="252"/>
    </location>
</feature>
<feature type="region of interest" description="Disordered" evidence="7">
    <location>
        <begin position="112"/>
        <end position="188"/>
    </location>
</feature>
<name>G2Q6H6_THET4</name>
<dbReference type="RefSeq" id="XP_003659993.1">
    <property type="nucleotide sequence ID" value="XM_003659945.1"/>
</dbReference>
<dbReference type="OMA" id="ISQCVYY"/>
<evidence type="ECO:0000256" key="7">
    <source>
        <dbReference type="SAM" id="MobiDB-lite"/>
    </source>
</evidence>
<proteinExistence type="inferred from homology"/>
<protein>
    <recommendedName>
        <fullName evidence="11">Vacuolar membrane PQ loop repeat protein</fullName>
    </recommendedName>
</protein>
<gene>
    <name evidence="9" type="ORF">MYCTH_2297686</name>
</gene>
<evidence type="ECO:0000256" key="1">
    <source>
        <dbReference type="ARBA" id="ARBA00004141"/>
    </source>
</evidence>
<accession>G2Q6H6</accession>
<dbReference type="GO" id="GO:0034486">
    <property type="term" value="P:vacuolar transmembrane transport"/>
    <property type="evidence" value="ECO:0007669"/>
    <property type="project" value="UniProtKB-ARBA"/>
</dbReference>
<dbReference type="GeneID" id="11507970"/>
<evidence type="ECO:0000256" key="6">
    <source>
        <dbReference type="ARBA" id="ARBA00050768"/>
    </source>
</evidence>